<comment type="cofactor">
    <cofactor evidence="8">
        <name>Zn(2+)</name>
        <dbReference type="ChEBI" id="CHEBI:29105"/>
    </cofactor>
</comment>
<feature type="binding site" evidence="8">
    <location>
        <position position="223"/>
    </location>
    <ligand>
        <name>substrate</name>
    </ligand>
</feature>
<name>A0AAD8CMK3_ACIOX</name>
<comment type="function">
    <text evidence="8">Catalytic subunit of the queuine tRNA-ribosyltransferase (TGT) that catalyzes the base-exchange of a guanine (G) residue with queuine (Q) at position 34 (anticodon wobble position) in tRNAs with GU(N) anticodons (tRNA-Asp, -Asn, -His and -Tyr), resulting in the hypermodified nucleoside queuosine (7-(((4,5-cis-dihydroxy-2-cyclopenten-1-yl)amino)methyl)-7-deazaguanosine). Catalysis occurs through a double-displacement mechanism. The nucleophile active site attacks the C1' of nucleotide 34 to detach the guanine base from the RNA, forming a covalent enzyme-RNA intermediate. The proton acceptor active site deprotonates the incoming queuine, allowing a nucleophilic attack on the C1' of the ribose to form the product.</text>
</comment>
<dbReference type="InterPro" id="IPR036511">
    <property type="entry name" value="TGT-like_sf"/>
</dbReference>
<evidence type="ECO:0000256" key="2">
    <source>
        <dbReference type="ARBA" id="ARBA00022679"/>
    </source>
</evidence>
<dbReference type="EMBL" id="JAGXEW010000038">
    <property type="protein sequence ID" value="KAK1153930.1"/>
    <property type="molecule type" value="Genomic_DNA"/>
</dbReference>
<dbReference type="PANTHER" id="PTHR43530:SF1">
    <property type="entry name" value="QUEUINE TRNA-RIBOSYLTRANSFERASE CATALYTIC SUBUNIT 1"/>
    <property type="match status" value="1"/>
</dbReference>
<keyword evidence="2 8" id="KW-0808">Transferase</keyword>
<organism evidence="10 12">
    <name type="scientific">Acipenser oxyrinchus oxyrinchus</name>
    <dbReference type="NCBI Taxonomy" id="40147"/>
    <lineage>
        <taxon>Eukaryota</taxon>
        <taxon>Metazoa</taxon>
        <taxon>Chordata</taxon>
        <taxon>Craniata</taxon>
        <taxon>Vertebrata</taxon>
        <taxon>Euteleostomi</taxon>
        <taxon>Actinopterygii</taxon>
        <taxon>Chondrostei</taxon>
        <taxon>Acipenseriformes</taxon>
        <taxon>Acipenseridae</taxon>
        <taxon>Acipenser</taxon>
    </lineage>
</organism>
<feature type="active site" description="Nucleophile" evidence="8">
    <location>
        <position position="300"/>
    </location>
</feature>
<feature type="region of interest" description="RNA binding; important for wobble base 34 recognition" evidence="8">
    <location>
        <begin position="305"/>
        <end position="309"/>
    </location>
</feature>
<dbReference type="GO" id="GO:0008479">
    <property type="term" value="F:tRNA-guanosine(34) queuine transglycosylase activity"/>
    <property type="evidence" value="ECO:0007669"/>
    <property type="project" value="UniProtKB-UniRule"/>
</dbReference>
<keyword evidence="8" id="KW-0963">Cytoplasm</keyword>
<comment type="similarity">
    <text evidence="8">Belongs to the queuine tRNA-ribosyltransferase family.</text>
</comment>
<dbReference type="NCBIfam" id="TIGR00430">
    <property type="entry name" value="Q_tRNA_tgt"/>
    <property type="match status" value="1"/>
</dbReference>
<evidence type="ECO:0000313" key="12">
    <source>
        <dbReference type="Proteomes" id="UP001230051"/>
    </source>
</evidence>
<keyword evidence="5 8" id="KW-0862">Zinc</keyword>
<reference evidence="10" key="1">
    <citation type="submission" date="2022-02" db="EMBL/GenBank/DDBJ databases">
        <title>Atlantic sturgeon de novo genome assembly.</title>
        <authorList>
            <person name="Stock M."/>
            <person name="Klopp C."/>
            <person name="Guiguen Y."/>
            <person name="Cabau C."/>
            <person name="Parinello H."/>
            <person name="Santidrian Yebra-Pimentel E."/>
            <person name="Kuhl H."/>
            <person name="Dirks R.P."/>
            <person name="Guessner J."/>
            <person name="Wuertz S."/>
            <person name="Du K."/>
            <person name="Schartl M."/>
        </authorList>
    </citation>
    <scope>NUCLEOTIDE SEQUENCE</scope>
    <source>
        <strain evidence="10">STURGEONOMICS-FGT-2020</strain>
        <tissue evidence="10">Whole blood</tissue>
    </source>
</reference>
<comment type="caution">
    <text evidence="10">The sequence shown here is derived from an EMBL/GenBank/DDBJ whole genome shotgun (WGS) entry which is preliminary data.</text>
</comment>
<protein>
    <recommendedName>
        <fullName evidence="8">Queuine tRNA-ribosyltransferase catalytic subunit 1</fullName>
        <ecNumber evidence="8">2.4.2.64</ecNumber>
    </recommendedName>
    <alternativeName>
        <fullName evidence="8">Guanine insertion enzyme</fullName>
    </alternativeName>
    <alternativeName>
        <fullName evidence="8">tRNA-guanine transglycosylase</fullName>
    </alternativeName>
</protein>
<gene>
    <name evidence="10" type="primary">qtrt1</name>
    <name evidence="8" type="synonym">QTRT1</name>
    <name evidence="11" type="ORF">AOXY_G29166</name>
    <name evidence="10" type="ORF">AOXY_G29503</name>
</gene>
<dbReference type="InterPro" id="IPR002616">
    <property type="entry name" value="tRNA_ribo_trans-like"/>
</dbReference>
<feature type="binding site" evidence="8">
    <location>
        <position position="368"/>
    </location>
    <ligand>
        <name>Zn(2+)</name>
        <dbReference type="ChEBI" id="CHEBI:29105"/>
    </ligand>
</feature>
<dbReference type="SUPFAM" id="SSF51713">
    <property type="entry name" value="tRNA-guanine transglycosylase"/>
    <property type="match status" value="1"/>
</dbReference>
<evidence type="ECO:0000313" key="11">
    <source>
        <dbReference type="EMBL" id="KAK1153930.1"/>
    </source>
</evidence>
<evidence type="ECO:0000256" key="5">
    <source>
        <dbReference type="ARBA" id="ARBA00022833"/>
    </source>
</evidence>
<keyword evidence="1 8" id="KW-0328">Glycosyltransferase</keyword>
<dbReference type="EC" id="2.4.2.64" evidence="8"/>
<dbReference type="GO" id="GO:0006400">
    <property type="term" value="P:tRNA modification"/>
    <property type="evidence" value="ECO:0007669"/>
    <property type="project" value="InterPro"/>
</dbReference>
<keyword evidence="4 8" id="KW-0479">Metal-binding</keyword>
<dbReference type="GO" id="GO:0005741">
    <property type="term" value="C:mitochondrial outer membrane"/>
    <property type="evidence" value="ECO:0007669"/>
    <property type="project" value="UniProtKB-SubCell"/>
</dbReference>
<sequence length="423" mass="45954">MAATGVSAASVAGAGALSSGMAAGRAAAASAAAAPLALRIVAECPVSKARACELTLPHCAVSTPVFMPVGTQGTLKGITASQLEALGCQICLGNTYHLGMRPGPELIKKANGLHGFMDWKRNLLTDSGGFQMVSLVELSEVTEEGVRFRSPYDGKEILLTPEESIGIQNSLGSDIMMQLDDVVSSTVTGPRVEEAMHRSIRWLDRCIKANANPDRQNLFAIIQGGLDPELRKTCLEEMTKRAVPGFAIGGLSGGEEKQHFWKMVTLSTDHLPREKPRYLMGVGYATDLVVCVALGCDMFDCVFPTRTARFGSALVPWGSLQLKHKQFAKDFQPIDSDCECATCRRYSRAFLHALFKSDTAAMHHITVHNIAYQLSLMRSARQSIVEQSFPAFVRRFMERMYSSQEKYPSWAVEALASVGIALE</sequence>
<dbReference type="GO" id="GO:0005829">
    <property type="term" value="C:cytosol"/>
    <property type="evidence" value="ECO:0007669"/>
    <property type="project" value="TreeGrafter"/>
</dbReference>
<feature type="region of interest" description="RNA binding" evidence="8">
    <location>
        <begin position="281"/>
        <end position="287"/>
    </location>
</feature>
<dbReference type="HAMAP" id="MF_00168">
    <property type="entry name" value="Q_tRNA_Tgt"/>
    <property type="match status" value="1"/>
</dbReference>
<feature type="binding site" evidence="8">
    <location>
        <position position="250"/>
    </location>
    <ligand>
        <name>substrate</name>
    </ligand>
</feature>
<evidence type="ECO:0000313" key="10">
    <source>
        <dbReference type="EMBL" id="KAK1153819.1"/>
    </source>
</evidence>
<dbReference type="AlphaFoldDB" id="A0AAD8CMK3"/>
<keyword evidence="12" id="KW-1185">Reference proteome</keyword>
<accession>A0AAD8CMK3</accession>
<evidence type="ECO:0000256" key="8">
    <source>
        <dbReference type="HAMAP-Rule" id="MF_03218"/>
    </source>
</evidence>
<feature type="binding site" evidence="8">
    <location>
        <position position="343"/>
    </location>
    <ligand>
        <name>Zn(2+)</name>
        <dbReference type="ChEBI" id="CHEBI:29105"/>
    </ligand>
</feature>
<comment type="subunit">
    <text evidence="7 8">Heterodimer of a catalytic subunit QTRT1 and an accessory subunit QTRT2.</text>
</comment>
<feature type="binding site" evidence="8">
    <location>
        <begin position="126"/>
        <end position="130"/>
    </location>
    <ligand>
        <name>substrate</name>
    </ligand>
</feature>
<feature type="binding site" evidence="8">
    <location>
        <position position="340"/>
    </location>
    <ligand>
        <name>Zn(2+)</name>
        <dbReference type="ChEBI" id="CHEBI:29105"/>
    </ligand>
</feature>
<evidence type="ECO:0000256" key="3">
    <source>
        <dbReference type="ARBA" id="ARBA00022694"/>
    </source>
</evidence>
<dbReference type="Proteomes" id="UP001230051">
    <property type="component" value="Unassembled WGS sequence"/>
</dbReference>
<keyword evidence="8" id="KW-0496">Mitochondrion</keyword>
<comment type="catalytic activity">
    <reaction evidence="6 8">
        <text>guanosine(34) in tRNA + queuine = queuosine(34) in tRNA + guanine</text>
        <dbReference type="Rhea" id="RHEA:16633"/>
        <dbReference type="Rhea" id="RHEA-COMP:10341"/>
        <dbReference type="Rhea" id="RHEA-COMP:18571"/>
        <dbReference type="ChEBI" id="CHEBI:16235"/>
        <dbReference type="ChEBI" id="CHEBI:17433"/>
        <dbReference type="ChEBI" id="CHEBI:74269"/>
        <dbReference type="ChEBI" id="CHEBI:194431"/>
        <dbReference type="EC" id="2.4.2.64"/>
    </reaction>
</comment>
<dbReference type="GO" id="GO:0046872">
    <property type="term" value="F:metal ion binding"/>
    <property type="evidence" value="ECO:0007669"/>
    <property type="project" value="UniProtKB-KW"/>
</dbReference>
<keyword evidence="8" id="KW-1000">Mitochondrion outer membrane</keyword>
<proteinExistence type="inferred from homology"/>
<evidence type="ECO:0000256" key="4">
    <source>
        <dbReference type="ARBA" id="ARBA00022723"/>
    </source>
</evidence>
<dbReference type="NCBIfam" id="TIGR00449">
    <property type="entry name" value="tgt_general"/>
    <property type="match status" value="1"/>
</dbReference>
<dbReference type="Pfam" id="PF01702">
    <property type="entry name" value="TGT"/>
    <property type="match status" value="1"/>
</dbReference>
<keyword evidence="8" id="KW-0472">Membrane</keyword>
<dbReference type="FunFam" id="3.20.20.105:FF:000001">
    <property type="entry name" value="Queuine tRNA-ribosyltransferase"/>
    <property type="match status" value="1"/>
</dbReference>
<keyword evidence="3 8" id="KW-0819">tRNA processing</keyword>
<dbReference type="EMBL" id="JAGXEW010000039">
    <property type="protein sequence ID" value="KAK1153819.1"/>
    <property type="molecule type" value="Genomic_DNA"/>
</dbReference>
<feature type="domain" description="tRNA-guanine(15) transglycosylase-like" evidence="9">
    <location>
        <begin position="47"/>
        <end position="401"/>
    </location>
</feature>
<evidence type="ECO:0000256" key="1">
    <source>
        <dbReference type="ARBA" id="ARBA00022676"/>
    </source>
</evidence>
<feature type="binding site" evidence="8">
    <location>
        <position position="180"/>
    </location>
    <ligand>
        <name>substrate</name>
    </ligand>
</feature>
<evidence type="ECO:0000259" key="9">
    <source>
        <dbReference type="Pfam" id="PF01702"/>
    </source>
</evidence>
<dbReference type="InterPro" id="IPR004803">
    <property type="entry name" value="TGT"/>
</dbReference>
<dbReference type="Gene3D" id="3.20.20.105">
    <property type="entry name" value="Queuine tRNA-ribosyltransferase-like"/>
    <property type="match status" value="1"/>
</dbReference>
<dbReference type="PANTHER" id="PTHR43530">
    <property type="entry name" value="QUEUINE TRNA-RIBOSYLTRANSFERASE CATALYTIC SUBUNIT 1"/>
    <property type="match status" value="1"/>
</dbReference>
<evidence type="ECO:0000256" key="7">
    <source>
        <dbReference type="ARBA" id="ARBA00062453"/>
    </source>
</evidence>
<evidence type="ECO:0000256" key="6">
    <source>
        <dbReference type="ARBA" id="ARBA00052706"/>
    </source>
</evidence>
<feature type="binding site" evidence="8">
    <location>
        <position position="338"/>
    </location>
    <ligand>
        <name>Zn(2+)</name>
        <dbReference type="ChEBI" id="CHEBI:29105"/>
    </ligand>
</feature>
<comment type="subcellular location">
    <subcellularLocation>
        <location evidence="8">Cytoplasm</location>
    </subcellularLocation>
    <subcellularLocation>
        <location evidence="8">Mitochondrion outer membrane</location>
        <topology evidence="8">Peripheral membrane protein</topology>
        <orientation evidence="8">Cytoplasmic side</orientation>
    </subcellularLocation>
    <text evidence="8">Weakly associates with mitochondria, possibly via QTRT2.</text>
</comment>
<feature type="active site" description="Proton acceptor" evidence="8">
    <location>
        <position position="126"/>
    </location>
</feature>